<evidence type="ECO:0000256" key="1">
    <source>
        <dbReference type="ARBA" id="ARBA00010476"/>
    </source>
</evidence>
<keyword evidence="2" id="KW-0143">Chaperone</keyword>
<dbReference type="OrthoDB" id="448954at2759"/>
<name>A0A9W8EEV3_9FUNG</name>
<feature type="domain" description="J" evidence="3">
    <location>
        <begin position="78"/>
        <end position="150"/>
    </location>
</feature>
<dbReference type="GO" id="GO:0051259">
    <property type="term" value="P:protein complex oligomerization"/>
    <property type="evidence" value="ECO:0007669"/>
    <property type="project" value="InterPro"/>
</dbReference>
<dbReference type="PROSITE" id="PS50076">
    <property type="entry name" value="DNAJ_2"/>
    <property type="match status" value="1"/>
</dbReference>
<evidence type="ECO:0000313" key="5">
    <source>
        <dbReference type="Proteomes" id="UP001151582"/>
    </source>
</evidence>
<dbReference type="GO" id="GO:0051087">
    <property type="term" value="F:protein-folding chaperone binding"/>
    <property type="evidence" value="ECO:0007669"/>
    <property type="project" value="InterPro"/>
</dbReference>
<dbReference type="InterPro" id="IPR004640">
    <property type="entry name" value="HscB"/>
</dbReference>
<evidence type="ECO:0000259" key="3">
    <source>
        <dbReference type="PROSITE" id="PS50076"/>
    </source>
</evidence>
<dbReference type="SUPFAM" id="SSF47144">
    <property type="entry name" value="HSC20 (HSCB), C-terminal oligomerisation domain"/>
    <property type="match status" value="1"/>
</dbReference>
<reference evidence="4" key="1">
    <citation type="submission" date="2022-07" db="EMBL/GenBank/DDBJ databases">
        <title>Phylogenomic reconstructions and comparative analyses of Kickxellomycotina fungi.</title>
        <authorList>
            <person name="Reynolds N.K."/>
            <person name="Stajich J.E."/>
            <person name="Barry K."/>
            <person name="Grigoriev I.V."/>
            <person name="Crous P."/>
            <person name="Smith M.E."/>
        </authorList>
    </citation>
    <scope>NUCLEOTIDE SEQUENCE</scope>
    <source>
        <strain evidence="4">RSA 567</strain>
    </source>
</reference>
<dbReference type="PANTHER" id="PTHR14021">
    <property type="entry name" value="IRON-SULFUR CLUSTER CO-CHAPERONE PROTEIN HSCB"/>
    <property type="match status" value="1"/>
</dbReference>
<evidence type="ECO:0000256" key="2">
    <source>
        <dbReference type="ARBA" id="ARBA00023186"/>
    </source>
</evidence>
<dbReference type="InterPro" id="IPR009073">
    <property type="entry name" value="HscB_oligo_C"/>
</dbReference>
<organism evidence="4 5">
    <name type="scientific">Dimargaris verticillata</name>
    <dbReference type="NCBI Taxonomy" id="2761393"/>
    <lineage>
        <taxon>Eukaryota</taxon>
        <taxon>Fungi</taxon>
        <taxon>Fungi incertae sedis</taxon>
        <taxon>Zoopagomycota</taxon>
        <taxon>Kickxellomycotina</taxon>
        <taxon>Dimargaritomycetes</taxon>
        <taxon>Dimargaritales</taxon>
        <taxon>Dimargaritaceae</taxon>
        <taxon>Dimargaris</taxon>
    </lineage>
</organism>
<dbReference type="InterPro" id="IPR001623">
    <property type="entry name" value="DnaJ_domain"/>
</dbReference>
<dbReference type="PANTHER" id="PTHR14021:SF15">
    <property type="entry name" value="IRON-SULFUR CLUSTER CO-CHAPERONE PROTEIN HSCB"/>
    <property type="match status" value="1"/>
</dbReference>
<dbReference type="Gene3D" id="1.20.1280.20">
    <property type="entry name" value="HscB, C-terminal domain"/>
    <property type="match status" value="1"/>
</dbReference>
<protein>
    <submittedName>
        <fullName evidence="4">Molecular chaperone</fullName>
    </submittedName>
</protein>
<proteinExistence type="inferred from homology"/>
<comment type="caution">
    <text evidence="4">The sequence shown here is derived from an EMBL/GenBank/DDBJ whole genome shotgun (WGS) entry which is preliminary data.</text>
</comment>
<dbReference type="AlphaFoldDB" id="A0A9W8EEV3"/>
<dbReference type="EMBL" id="JANBQB010000039">
    <property type="protein sequence ID" value="KAJ1983836.1"/>
    <property type="molecule type" value="Genomic_DNA"/>
</dbReference>
<accession>A0A9W8EEV3</accession>
<evidence type="ECO:0000313" key="4">
    <source>
        <dbReference type="EMBL" id="KAJ1983836.1"/>
    </source>
</evidence>
<comment type="similarity">
    <text evidence="1">Belongs to the HscB family.</text>
</comment>
<gene>
    <name evidence="4" type="primary">JAC1</name>
    <name evidence="4" type="ORF">H4R34_001027</name>
</gene>
<dbReference type="SUPFAM" id="SSF46565">
    <property type="entry name" value="Chaperone J-domain"/>
    <property type="match status" value="1"/>
</dbReference>
<dbReference type="InterPro" id="IPR036869">
    <property type="entry name" value="J_dom_sf"/>
</dbReference>
<dbReference type="GO" id="GO:0005739">
    <property type="term" value="C:mitochondrion"/>
    <property type="evidence" value="ECO:0007669"/>
    <property type="project" value="TreeGrafter"/>
</dbReference>
<dbReference type="Proteomes" id="UP001151582">
    <property type="component" value="Unassembled WGS sequence"/>
</dbReference>
<dbReference type="GO" id="GO:0001671">
    <property type="term" value="F:ATPase activator activity"/>
    <property type="evidence" value="ECO:0007669"/>
    <property type="project" value="InterPro"/>
</dbReference>
<dbReference type="Gene3D" id="1.10.287.110">
    <property type="entry name" value="DnaJ domain"/>
    <property type="match status" value="1"/>
</dbReference>
<dbReference type="Pfam" id="PF07743">
    <property type="entry name" value="HSCB_C"/>
    <property type="match status" value="1"/>
</dbReference>
<dbReference type="GO" id="GO:0044571">
    <property type="term" value="P:[2Fe-2S] cluster assembly"/>
    <property type="evidence" value="ECO:0007669"/>
    <property type="project" value="InterPro"/>
</dbReference>
<dbReference type="InterPro" id="IPR036386">
    <property type="entry name" value="HscB_C_sf"/>
</dbReference>
<dbReference type="NCBIfam" id="TIGR00714">
    <property type="entry name" value="hscB"/>
    <property type="match status" value="1"/>
</dbReference>
<keyword evidence="5" id="KW-1185">Reference proteome</keyword>
<sequence>MSRVTLLTAQLLRRGRLLLSPPAIGASFASQAQSKPASGQASGKGKQCWKCKAILPVHALICTNGKCGAVVPLSDHVNYFDVLVGTPTFDIDVQDVRKRFLRAQQQTHPDNFSVLGEMDRRMAETQSSWLNRAYNTLKNPYERAKYMLELQGIYISEEESIQEPEFLEQVFEINEALDDAVDKKAVKAIKVDNDERIKHVSSQLSEAFEQSDLMEARILTIKLRYWDNVKDIVDNWAPTPVVNNPHTG</sequence>